<dbReference type="EMBL" id="UINC01085821">
    <property type="protein sequence ID" value="SVC33714.1"/>
    <property type="molecule type" value="Genomic_DNA"/>
</dbReference>
<reference evidence="1" key="1">
    <citation type="submission" date="2018-05" db="EMBL/GenBank/DDBJ databases">
        <authorList>
            <person name="Lanie J.A."/>
            <person name="Ng W.-L."/>
            <person name="Kazmierczak K.M."/>
            <person name="Andrzejewski T.M."/>
            <person name="Davidsen T.M."/>
            <person name="Wayne K.J."/>
            <person name="Tettelin H."/>
            <person name="Glass J.I."/>
            <person name="Rusch D."/>
            <person name="Podicherti R."/>
            <person name="Tsui H.-C.T."/>
            <person name="Winkler M.E."/>
        </authorList>
    </citation>
    <scope>NUCLEOTIDE SEQUENCE</scope>
</reference>
<feature type="non-terminal residue" evidence="1">
    <location>
        <position position="403"/>
    </location>
</feature>
<name>A0A382L9Z3_9ZZZZ</name>
<sequence length="403" mass="41744">TDSQISGSFDFKDSNVVDAQDDVNIKSSIGSLNNSQIKVTAGKTLEFTDNQWHTQGTLTKTGGSMTLENMVWTLSDDTTYTSDTEIGIKTLLLNDHILALGSADSDITVTDNMTFDNSSEGFSSGPANIILKSSITMEDGAITSTGGIVFLEKGGSQSGGELDVTASTLKLGDDYSKSGGTLTSTENGTTLELTDNLTLTSNTVLALLGLTLNDNTLTLGSDTSGLTVGGPITLDQADEQIVANAADLTLKGLLSVDNGGINSDNASLKFTGGINQTGGLLKLNNAQLELAGDISKTGGTLQTSDTETTISADMKITSNSELSVKSIDLGDNTLELGSATSDLAVSGDFSLVEVNVHLNTGDADLRVEGNVNLTKGKLESTGGTVRFRNTTVQSGSFEFKLGG</sequence>
<gene>
    <name evidence="1" type="ORF">METZ01_LOCUS286568</name>
</gene>
<evidence type="ECO:0000313" key="1">
    <source>
        <dbReference type="EMBL" id="SVC33714.1"/>
    </source>
</evidence>
<proteinExistence type="predicted"/>
<protein>
    <submittedName>
        <fullName evidence="1">Uncharacterized protein</fullName>
    </submittedName>
</protein>
<accession>A0A382L9Z3</accession>
<feature type="non-terminal residue" evidence="1">
    <location>
        <position position="1"/>
    </location>
</feature>
<dbReference type="AlphaFoldDB" id="A0A382L9Z3"/>
<organism evidence="1">
    <name type="scientific">marine metagenome</name>
    <dbReference type="NCBI Taxonomy" id="408172"/>
    <lineage>
        <taxon>unclassified sequences</taxon>
        <taxon>metagenomes</taxon>
        <taxon>ecological metagenomes</taxon>
    </lineage>
</organism>